<dbReference type="GO" id="GO:0071555">
    <property type="term" value="P:cell wall organization"/>
    <property type="evidence" value="ECO:0007669"/>
    <property type="project" value="UniProtKB-UniRule"/>
</dbReference>
<feature type="signal peptide" evidence="8">
    <location>
        <begin position="1"/>
        <end position="22"/>
    </location>
</feature>
<comment type="caution">
    <text evidence="10">The sequence shown here is derived from an EMBL/GenBank/DDBJ whole genome shotgun (WGS) entry which is preliminary data.</text>
</comment>
<evidence type="ECO:0000256" key="4">
    <source>
        <dbReference type="ARBA" id="ARBA00022984"/>
    </source>
</evidence>
<dbReference type="GO" id="GO:0016740">
    <property type="term" value="F:transferase activity"/>
    <property type="evidence" value="ECO:0007669"/>
    <property type="project" value="UniProtKB-KW"/>
</dbReference>
<dbReference type="GO" id="GO:0008360">
    <property type="term" value="P:regulation of cell shape"/>
    <property type="evidence" value="ECO:0007669"/>
    <property type="project" value="UniProtKB-UniRule"/>
</dbReference>
<keyword evidence="2" id="KW-0808">Transferase</keyword>
<name>G5J571_CROWT</name>
<sequence>MRFKLTLALLSCVVMFAYVSHGQQQQEQPLDNREDQNTVKLNNQEINEEWSGRINPEKSLKTPIPVNPSGYEKNQPSYEENFEFGQREPNIPQPPDNYHSQTPVELYENAQVAQGSYMTLTPTNTRNTMGNPLYELRLYANGRLMATYETVTGRAESQNRNRHQSGTEAPLPDGQYQVGSGVVAGTHPEVGGRFLPIEPLFPTGRYALGIHYDPSFQKTNGEDGTEGCIALTNKGDLDQVLQYVQTHQPQYLEVRLQV</sequence>
<feature type="chain" id="PRO_5003479138" description="L,D-TPase catalytic domain-containing protein" evidence="8">
    <location>
        <begin position="23"/>
        <end position="258"/>
    </location>
</feature>
<evidence type="ECO:0000259" key="9">
    <source>
        <dbReference type="PROSITE" id="PS52029"/>
    </source>
</evidence>
<feature type="region of interest" description="Disordered" evidence="7">
    <location>
        <begin position="43"/>
        <end position="70"/>
    </location>
</feature>
<dbReference type="InterPro" id="IPR038063">
    <property type="entry name" value="Transpep_catalytic_dom"/>
</dbReference>
<reference evidence="10 11" key="1">
    <citation type="journal article" date="2011" name="Front. Microbiol.">
        <title>Two Strains of Crocosphaera watsonii with Highly Conserved Genomes are Distinguished by Strain-Specific Features.</title>
        <authorList>
            <person name="Bench S.R."/>
            <person name="Ilikchyan I.N."/>
            <person name="Tripp H.J."/>
            <person name="Zehr J.P."/>
        </authorList>
    </citation>
    <scope>NUCLEOTIDE SEQUENCE [LARGE SCALE GENOMIC DNA]</scope>
    <source>
        <strain evidence="10 11">WH 0003</strain>
    </source>
</reference>
<proteinExistence type="predicted"/>
<dbReference type="GO" id="GO:0009252">
    <property type="term" value="P:peptidoglycan biosynthetic process"/>
    <property type="evidence" value="ECO:0007669"/>
    <property type="project" value="UniProtKB-UniPathway"/>
</dbReference>
<dbReference type="GeneID" id="88766296"/>
<keyword evidence="3 6" id="KW-0133">Cell shape</keyword>
<dbReference type="Gene3D" id="2.40.440.10">
    <property type="entry name" value="L,D-transpeptidase catalytic domain-like"/>
    <property type="match status" value="1"/>
</dbReference>
<feature type="active site" description="Proton donor/acceptor" evidence="6">
    <location>
        <position position="211"/>
    </location>
</feature>
<evidence type="ECO:0000313" key="11">
    <source>
        <dbReference type="Proteomes" id="UP000003477"/>
    </source>
</evidence>
<feature type="region of interest" description="Disordered" evidence="7">
    <location>
        <begin position="153"/>
        <end position="175"/>
    </location>
</feature>
<evidence type="ECO:0000256" key="8">
    <source>
        <dbReference type="SAM" id="SignalP"/>
    </source>
</evidence>
<dbReference type="InterPro" id="IPR005490">
    <property type="entry name" value="LD_TPept_cat_dom"/>
</dbReference>
<evidence type="ECO:0000256" key="5">
    <source>
        <dbReference type="ARBA" id="ARBA00023316"/>
    </source>
</evidence>
<evidence type="ECO:0000256" key="7">
    <source>
        <dbReference type="SAM" id="MobiDB-lite"/>
    </source>
</evidence>
<dbReference type="AlphaFoldDB" id="G5J571"/>
<keyword evidence="8" id="KW-0732">Signal</keyword>
<dbReference type="CDD" id="cd16913">
    <property type="entry name" value="YkuD_like"/>
    <property type="match status" value="1"/>
</dbReference>
<evidence type="ECO:0000256" key="2">
    <source>
        <dbReference type="ARBA" id="ARBA00022679"/>
    </source>
</evidence>
<dbReference type="EMBL" id="AESD01000384">
    <property type="protein sequence ID" value="EHJ12710.1"/>
    <property type="molecule type" value="Genomic_DNA"/>
</dbReference>
<keyword evidence="4 6" id="KW-0573">Peptidoglycan synthesis</keyword>
<evidence type="ECO:0000256" key="3">
    <source>
        <dbReference type="ARBA" id="ARBA00022960"/>
    </source>
</evidence>
<feature type="active site" description="Nucleophile" evidence="6">
    <location>
        <position position="228"/>
    </location>
</feature>
<dbReference type="PATRIC" id="fig|423471.3.peg.2482"/>
<organism evidence="10 11">
    <name type="scientific">Crocosphaera watsonii WH 0003</name>
    <dbReference type="NCBI Taxonomy" id="423471"/>
    <lineage>
        <taxon>Bacteria</taxon>
        <taxon>Bacillati</taxon>
        <taxon>Cyanobacteriota</taxon>
        <taxon>Cyanophyceae</taxon>
        <taxon>Oscillatoriophycideae</taxon>
        <taxon>Chroococcales</taxon>
        <taxon>Aphanothecaceae</taxon>
        <taxon>Crocosphaera</taxon>
    </lineage>
</organism>
<dbReference type="UniPathway" id="UPA00219"/>
<evidence type="ECO:0000256" key="6">
    <source>
        <dbReference type="PROSITE-ProRule" id="PRU01373"/>
    </source>
</evidence>
<feature type="domain" description="L,D-TPase catalytic" evidence="9">
    <location>
        <begin position="125"/>
        <end position="258"/>
    </location>
</feature>
<evidence type="ECO:0000256" key="1">
    <source>
        <dbReference type="ARBA" id="ARBA00004752"/>
    </source>
</evidence>
<gene>
    <name evidence="10" type="ORF">CWATWH0003_2636</name>
</gene>
<comment type="pathway">
    <text evidence="1 6">Cell wall biogenesis; peptidoglycan biosynthesis.</text>
</comment>
<dbReference type="RefSeq" id="WP_007310820.1">
    <property type="nucleotide sequence ID" value="NZ_AESD01000384.1"/>
</dbReference>
<accession>G5J571</accession>
<dbReference type="Proteomes" id="UP000003477">
    <property type="component" value="Unassembled WGS sequence"/>
</dbReference>
<evidence type="ECO:0000313" key="10">
    <source>
        <dbReference type="EMBL" id="EHJ12710.1"/>
    </source>
</evidence>
<dbReference type="Pfam" id="PF03734">
    <property type="entry name" value="YkuD"/>
    <property type="match status" value="1"/>
</dbReference>
<protein>
    <recommendedName>
        <fullName evidence="9">L,D-TPase catalytic domain-containing protein</fullName>
    </recommendedName>
</protein>
<keyword evidence="5 6" id="KW-0961">Cell wall biogenesis/degradation</keyword>
<dbReference type="PROSITE" id="PS52029">
    <property type="entry name" value="LD_TPASE"/>
    <property type="match status" value="1"/>
</dbReference>